<dbReference type="Gene3D" id="1.10.630.10">
    <property type="entry name" value="Cytochrome P450"/>
    <property type="match status" value="1"/>
</dbReference>
<evidence type="ECO:0000256" key="4">
    <source>
        <dbReference type="ARBA" id="ARBA00023002"/>
    </source>
</evidence>
<accession>A0ABR4AIR1</accession>
<name>A0ABR4AIR1_9LECA</name>
<dbReference type="PANTHER" id="PTHR24305">
    <property type="entry name" value="CYTOCHROME P450"/>
    <property type="match status" value="1"/>
</dbReference>
<organism evidence="7 8">
    <name type="scientific">Lepraria finkii</name>
    <dbReference type="NCBI Taxonomy" id="1340010"/>
    <lineage>
        <taxon>Eukaryota</taxon>
        <taxon>Fungi</taxon>
        <taxon>Dikarya</taxon>
        <taxon>Ascomycota</taxon>
        <taxon>Pezizomycotina</taxon>
        <taxon>Lecanoromycetes</taxon>
        <taxon>OSLEUM clade</taxon>
        <taxon>Lecanoromycetidae</taxon>
        <taxon>Lecanorales</taxon>
        <taxon>Lecanorineae</taxon>
        <taxon>Stereocaulaceae</taxon>
        <taxon>Lepraria</taxon>
    </lineage>
</organism>
<comment type="cofactor">
    <cofactor evidence="1">
        <name>heme</name>
        <dbReference type="ChEBI" id="CHEBI:30413"/>
    </cofactor>
</comment>
<evidence type="ECO:0000256" key="6">
    <source>
        <dbReference type="ARBA" id="ARBA00023033"/>
    </source>
</evidence>
<protein>
    <recommendedName>
        <fullName evidence="9">Cytochrome P450</fullName>
    </recommendedName>
</protein>
<keyword evidence="8" id="KW-1185">Reference proteome</keyword>
<keyword evidence="6" id="KW-0503">Monooxygenase</keyword>
<dbReference type="PRINTS" id="PR00463">
    <property type="entry name" value="EP450I"/>
</dbReference>
<evidence type="ECO:0000313" key="8">
    <source>
        <dbReference type="Proteomes" id="UP001590951"/>
    </source>
</evidence>
<sequence length="388" mass="44830">MTNSHELHRRRRKPLEPFFSRLGIDRMEGMIIEEVKLLATRLKEMKGSKRVIRLDHVFSAFAGDGIGRICCETPPNMMNQADFGAHWHDLIERIVRQLLLFMQIPELVTLARMIPTDFLFRVYPGAAGFNSFRKLALQHIVDSKHENLSPEQVDENATSSIFRHIISSDMPESERSIERLSREAMVLFGAGTATTARTMGFMSYYILRNPHMRERLGNELKDIMADYPKNLPRWSDLEKLPYLQAIIKEGLRLSFGVMRRLPRCSPDVALKYKQWTIPKNTPVGMGAYMMHTDPEVYPEPFKFIPERWLGNYDLKMNRNWVPFTRGSRNCLGINLAYAEMNWAMAVIFRPNAAELSLFETDESDIAQAVDFLMPLPKLDSRGTRVMVN</sequence>
<dbReference type="PANTHER" id="PTHR24305:SF157">
    <property type="entry name" value="N-ACETYLTRYPTOPHAN 6-HYDROXYLASE IVOC-RELATED"/>
    <property type="match status" value="1"/>
</dbReference>
<reference evidence="7 8" key="1">
    <citation type="submission" date="2024-09" db="EMBL/GenBank/DDBJ databases">
        <title>Rethinking Asexuality: The Enigmatic Case of Functional Sexual Genes in Lepraria (Stereocaulaceae).</title>
        <authorList>
            <person name="Doellman M."/>
            <person name="Sun Y."/>
            <person name="Barcenas-Pena A."/>
            <person name="Lumbsch H.T."/>
            <person name="Grewe F."/>
        </authorList>
    </citation>
    <scope>NUCLEOTIDE SEQUENCE [LARGE SCALE GENOMIC DNA]</scope>
    <source>
        <strain evidence="7 8">Grewe 0041</strain>
    </source>
</reference>
<evidence type="ECO:0000256" key="5">
    <source>
        <dbReference type="ARBA" id="ARBA00023004"/>
    </source>
</evidence>
<dbReference type="SUPFAM" id="SSF48264">
    <property type="entry name" value="Cytochrome P450"/>
    <property type="match status" value="1"/>
</dbReference>
<evidence type="ECO:0000256" key="2">
    <source>
        <dbReference type="ARBA" id="ARBA00010617"/>
    </source>
</evidence>
<keyword evidence="5" id="KW-0408">Iron</keyword>
<comment type="similarity">
    <text evidence="2">Belongs to the cytochrome P450 family.</text>
</comment>
<keyword evidence="3" id="KW-0479">Metal-binding</keyword>
<keyword evidence="4" id="KW-0560">Oxidoreductase</keyword>
<dbReference type="EMBL" id="JBHFEH010000190">
    <property type="protein sequence ID" value="KAL2044584.1"/>
    <property type="molecule type" value="Genomic_DNA"/>
</dbReference>
<dbReference type="InterPro" id="IPR001128">
    <property type="entry name" value="Cyt_P450"/>
</dbReference>
<dbReference type="InterPro" id="IPR002401">
    <property type="entry name" value="Cyt_P450_E_grp-I"/>
</dbReference>
<gene>
    <name evidence="7" type="ORF">ABVK25_012344</name>
</gene>
<dbReference type="Proteomes" id="UP001590951">
    <property type="component" value="Unassembled WGS sequence"/>
</dbReference>
<proteinExistence type="inferred from homology"/>
<dbReference type="Pfam" id="PF00067">
    <property type="entry name" value="p450"/>
    <property type="match status" value="1"/>
</dbReference>
<dbReference type="InterPro" id="IPR050121">
    <property type="entry name" value="Cytochrome_P450_monoxygenase"/>
</dbReference>
<evidence type="ECO:0000313" key="7">
    <source>
        <dbReference type="EMBL" id="KAL2044584.1"/>
    </source>
</evidence>
<evidence type="ECO:0000256" key="1">
    <source>
        <dbReference type="ARBA" id="ARBA00001971"/>
    </source>
</evidence>
<comment type="caution">
    <text evidence="7">The sequence shown here is derived from an EMBL/GenBank/DDBJ whole genome shotgun (WGS) entry which is preliminary data.</text>
</comment>
<dbReference type="PRINTS" id="PR00385">
    <property type="entry name" value="P450"/>
</dbReference>
<dbReference type="CDD" id="cd11062">
    <property type="entry name" value="CYP58-like"/>
    <property type="match status" value="1"/>
</dbReference>
<evidence type="ECO:0000256" key="3">
    <source>
        <dbReference type="ARBA" id="ARBA00022723"/>
    </source>
</evidence>
<evidence type="ECO:0008006" key="9">
    <source>
        <dbReference type="Google" id="ProtNLM"/>
    </source>
</evidence>
<dbReference type="InterPro" id="IPR036396">
    <property type="entry name" value="Cyt_P450_sf"/>
</dbReference>